<evidence type="ECO:0000256" key="5">
    <source>
        <dbReference type="ARBA" id="ARBA00022723"/>
    </source>
</evidence>
<evidence type="ECO:0000256" key="6">
    <source>
        <dbReference type="ARBA" id="ARBA00022896"/>
    </source>
</evidence>
<keyword evidence="14" id="KW-1185">Reference proteome</keyword>
<evidence type="ECO:0000256" key="9">
    <source>
        <dbReference type="ARBA" id="ARBA00023004"/>
    </source>
</evidence>
<dbReference type="PANTHER" id="PTHR21308">
    <property type="entry name" value="PHYTANOYL-COA ALPHA-HYDROXYLASE"/>
    <property type="match status" value="1"/>
</dbReference>
<evidence type="ECO:0000256" key="4">
    <source>
        <dbReference type="ARBA" id="ARBA00005830"/>
    </source>
</evidence>
<dbReference type="InterPro" id="IPR047128">
    <property type="entry name" value="PhyH"/>
</dbReference>
<sequence>MTNESDTVCQHCVSEGITARTSWFVMASRLQSILSHLQPAEGGKILAHPNVTSAASLASSDTQFRYTVDGCNLSREQRAFYEKNGFLVIKRLVSPEKLDVYRERFVQICKRDVKVPNLTIMRDVAIKDSEFVPGEQAITKIQEFQRDDVLFGYCCLPEIVDYVENFTGPDVMAIHTMLINKPPDAGKMTSRHPMHQDLYYFPFRPADKIVCSWTAMQTVNRENGCLVVVPGSHKGKLLTHTYPEWEGGVNKMYHGVQDYDPNCPRVHLEMEEGDTVFFHPLLIHGSGTNRTKGFRKSISCHYATAKCYVLEELDPEQKVIKEEILSVAKRKYGEDLKFSFQDLWMLKSRHVKGKPSDYDMSM</sequence>
<keyword evidence="6" id="KW-0847">Vitamin C</keyword>
<reference evidence="13" key="1">
    <citation type="journal article" date="2023" name="G3 (Bethesda)">
        <title>A reference genome for the long-term kleptoplast-retaining sea slug Elysia crispata morphotype clarki.</title>
        <authorList>
            <person name="Eastman K.E."/>
            <person name="Pendleton A.L."/>
            <person name="Shaikh M.A."/>
            <person name="Suttiyut T."/>
            <person name="Ogas R."/>
            <person name="Tomko P."/>
            <person name="Gavelis G."/>
            <person name="Widhalm J.R."/>
            <person name="Wisecaver J.H."/>
        </authorList>
    </citation>
    <scope>NUCLEOTIDE SEQUENCE</scope>
    <source>
        <strain evidence="13">ECLA1</strain>
    </source>
</reference>
<dbReference type="FunFam" id="2.60.120.620:FF:000012">
    <property type="entry name" value="Phytanoyl-CoA dioxygenase, peroxisomal"/>
    <property type="match status" value="1"/>
</dbReference>
<dbReference type="PANTHER" id="PTHR21308:SF1">
    <property type="entry name" value="PHYTANOYL-COA DIOXYGENASE, PEROXISOMAL"/>
    <property type="match status" value="1"/>
</dbReference>
<evidence type="ECO:0000256" key="2">
    <source>
        <dbReference type="ARBA" id="ARBA00001962"/>
    </source>
</evidence>
<gene>
    <name evidence="13" type="ORF">RRG08_051841</name>
</gene>
<comment type="similarity">
    <text evidence="4">Belongs to the PhyH family.</text>
</comment>
<dbReference type="InterPro" id="IPR008775">
    <property type="entry name" value="Phytyl_CoA_dOase-like"/>
</dbReference>
<comment type="caution">
    <text evidence="13">The sequence shown here is derived from an EMBL/GenBank/DDBJ whole genome shotgun (WGS) entry which is preliminary data.</text>
</comment>
<evidence type="ECO:0000313" key="14">
    <source>
        <dbReference type="Proteomes" id="UP001283361"/>
    </source>
</evidence>
<dbReference type="Gene3D" id="2.60.120.620">
    <property type="entry name" value="q2cbj1_9rhob like domain"/>
    <property type="match status" value="1"/>
</dbReference>
<evidence type="ECO:0000256" key="11">
    <source>
        <dbReference type="ARBA" id="ARBA00034921"/>
    </source>
</evidence>
<organism evidence="13 14">
    <name type="scientific">Elysia crispata</name>
    <name type="common">lettuce slug</name>
    <dbReference type="NCBI Taxonomy" id="231223"/>
    <lineage>
        <taxon>Eukaryota</taxon>
        <taxon>Metazoa</taxon>
        <taxon>Spiralia</taxon>
        <taxon>Lophotrochozoa</taxon>
        <taxon>Mollusca</taxon>
        <taxon>Gastropoda</taxon>
        <taxon>Heterobranchia</taxon>
        <taxon>Euthyneura</taxon>
        <taxon>Panpulmonata</taxon>
        <taxon>Sacoglossa</taxon>
        <taxon>Placobranchoidea</taxon>
        <taxon>Plakobranchidae</taxon>
        <taxon>Elysia</taxon>
    </lineage>
</organism>
<comment type="pathway">
    <text evidence="3">Lipid metabolism; fatty acid metabolism.</text>
</comment>
<dbReference type="Proteomes" id="UP001283361">
    <property type="component" value="Unassembled WGS sequence"/>
</dbReference>
<evidence type="ECO:0000256" key="7">
    <source>
        <dbReference type="ARBA" id="ARBA00022964"/>
    </source>
</evidence>
<dbReference type="Pfam" id="PF05721">
    <property type="entry name" value="PhyH"/>
    <property type="match status" value="1"/>
</dbReference>
<dbReference type="GO" id="GO:0031418">
    <property type="term" value="F:L-ascorbic acid binding"/>
    <property type="evidence" value="ECO:0007669"/>
    <property type="project" value="UniProtKB-KW"/>
</dbReference>
<keyword evidence="9" id="KW-0408">Iron</keyword>
<dbReference type="EMBL" id="JAWDGP010004327">
    <property type="protein sequence ID" value="KAK3765217.1"/>
    <property type="molecule type" value="Genomic_DNA"/>
</dbReference>
<dbReference type="AlphaFoldDB" id="A0AAE0Z9D1"/>
<protein>
    <recommendedName>
        <fullName evidence="10">phytanoyl-CoA dioxygenase</fullName>
        <ecNumber evidence="10">1.14.11.18</ecNumber>
    </recommendedName>
    <alternativeName>
        <fullName evidence="11">Phytanic acid oxidase</fullName>
    </alternativeName>
    <alternativeName>
        <fullName evidence="12">Phytanoyl-CoA alpha-hydroxylase</fullName>
    </alternativeName>
</protein>
<evidence type="ECO:0000256" key="8">
    <source>
        <dbReference type="ARBA" id="ARBA00023002"/>
    </source>
</evidence>
<evidence type="ECO:0000256" key="3">
    <source>
        <dbReference type="ARBA" id="ARBA00004872"/>
    </source>
</evidence>
<dbReference type="GO" id="GO:0048244">
    <property type="term" value="F:phytanoyl-CoA dioxygenase activity"/>
    <property type="evidence" value="ECO:0007669"/>
    <property type="project" value="UniProtKB-EC"/>
</dbReference>
<proteinExistence type="inferred from homology"/>
<comment type="cofactor">
    <cofactor evidence="1">
        <name>L-ascorbate</name>
        <dbReference type="ChEBI" id="CHEBI:38290"/>
    </cofactor>
</comment>
<evidence type="ECO:0000256" key="10">
    <source>
        <dbReference type="ARBA" id="ARBA00034809"/>
    </source>
</evidence>
<comment type="cofactor">
    <cofactor evidence="2">
        <name>Fe cation</name>
        <dbReference type="ChEBI" id="CHEBI:24875"/>
    </cofactor>
</comment>
<dbReference type="EC" id="1.14.11.18" evidence="10"/>
<accession>A0AAE0Z9D1</accession>
<dbReference type="SUPFAM" id="SSF51197">
    <property type="entry name" value="Clavaminate synthase-like"/>
    <property type="match status" value="1"/>
</dbReference>
<evidence type="ECO:0000256" key="1">
    <source>
        <dbReference type="ARBA" id="ARBA00001961"/>
    </source>
</evidence>
<keyword evidence="5" id="KW-0479">Metal-binding</keyword>
<keyword evidence="8" id="KW-0560">Oxidoreductase</keyword>
<dbReference type="GO" id="GO:0046872">
    <property type="term" value="F:metal ion binding"/>
    <property type="evidence" value="ECO:0007669"/>
    <property type="project" value="UniProtKB-KW"/>
</dbReference>
<evidence type="ECO:0000256" key="12">
    <source>
        <dbReference type="ARBA" id="ARBA00034924"/>
    </source>
</evidence>
<evidence type="ECO:0000313" key="13">
    <source>
        <dbReference type="EMBL" id="KAK3765217.1"/>
    </source>
</evidence>
<dbReference type="GO" id="GO:0001561">
    <property type="term" value="P:fatty acid alpha-oxidation"/>
    <property type="evidence" value="ECO:0007669"/>
    <property type="project" value="InterPro"/>
</dbReference>
<keyword evidence="7" id="KW-0223">Dioxygenase</keyword>
<name>A0AAE0Z9D1_9GAST</name>
<dbReference type="GO" id="GO:0005777">
    <property type="term" value="C:peroxisome"/>
    <property type="evidence" value="ECO:0007669"/>
    <property type="project" value="UniProtKB-ARBA"/>
</dbReference>